<dbReference type="PANTHER" id="PTHR32410:SF153">
    <property type="entry name" value="CHP-RICH ZINC FINGER PROTEIN-LIKE-RELATED"/>
    <property type="match status" value="1"/>
</dbReference>
<dbReference type="Proteomes" id="UP000030689">
    <property type="component" value="Unassembled WGS sequence"/>
</dbReference>
<evidence type="ECO:0000259" key="2">
    <source>
        <dbReference type="Pfam" id="PF03107"/>
    </source>
</evidence>
<dbReference type="OMA" id="THFSPYC"/>
<feature type="domain" description="DC1-like C-terminal" evidence="3">
    <location>
        <begin position="487"/>
        <end position="527"/>
    </location>
</feature>
<sequence>MCENRNVGTDYYFCVGCDERYHKECVESPLQIKHPFHPRHSLQLFLTPRGCDYHCAHCLTYLTLKSYHCTSCNLNLDPICAMKQLPIVKNHPKRHVHPLTFFPRQDSLACNVCGVIKKFNPTYVCVPCDFVAHRNCIYFPFVIKISRHRHRVAFTSSLPSGEWFCGVCRREIDNHYGAYACQKHCNNYFVHTRCALRGDVWDGVELEGVPEEPDVVVEPFERIAEGIILHFTHAHQMRLEVSLVYDRTKICQACVLPIYEGSFYACMDQCDFILHDACANAPRRIHHPLHPHPLTLKAVAVTFEDDGQFHCNACAQRGCGFVYECQVEEECFQLDVMCASISEPFHYHGHKHPLFLALDPDEKHQCHICKGGYSKLLNCIECDFVVCFMCAALPYKVRYKHDKHFLTFCNWQEASDSDWCEICEGKLIVGENDFKFYVVGYGIEGTTGFYGCNECCTTLHIHCLLGKQRYMKPGQTIYVTMKSRSCRILHNNSNSRPICSGRKCQRRCLFNTVFKVDAHIFCCWECAQLFDEDDE</sequence>
<dbReference type="InterPro" id="IPR004146">
    <property type="entry name" value="DC1"/>
</dbReference>
<dbReference type="InterPro" id="IPR053192">
    <property type="entry name" value="Vacuole_Formation_Reg"/>
</dbReference>
<evidence type="ECO:0000313" key="4">
    <source>
        <dbReference type="EMBL" id="ESQ42313.1"/>
    </source>
</evidence>
<gene>
    <name evidence="4" type="ORF">EUTSA_v10013207mg</name>
</gene>
<accession>V4LR22</accession>
<feature type="domain" description="DC1" evidence="2">
    <location>
        <begin position="147"/>
        <end position="195"/>
    </location>
</feature>
<dbReference type="InterPro" id="IPR046349">
    <property type="entry name" value="C1-like_sf"/>
</dbReference>
<feature type="domain" description="DC1" evidence="2">
    <location>
        <begin position="231"/>
        <end position="279"/>
    </location>
</feature>
<dbReference type="EMBL" id="KI517464">
    <property type="protein sequence ID" value="ESQ42313.1"/>
    <property type="molecule type" value="Genomic_DNA"/>
</dbReference>
<evidence type="ECO:0000313" key="5">
    <source>
        <dbReference type="Proteomes" id="UP000030689"/>
    </source>
</evidence>
<evidence type="ECO:0008006" key="6">
    <source>
        <dbReference type="Google" id="ProtNLM"/>
    </source>
</evidence>
<dbReference type="InterPro" id="IPR013083">
    <property type="entry name" value="Znf_RING/FYVE/PHD"/>
</dbReference>
<dbReference type="eggNOG" id="ENOG502SFKZ">
    <property type="taxonomic scope" value="Eukaryota"/>
</dbReference>
<dbReference type="Gene3D" id="3.30.40.10">
    <property type="entry name" value="Zinc/RING finger domain, C3HC4 (zinc finger)"/>
    <property type="match status" value="1"/>
</dbReference>
<dbReference type="SUPFAM" id="SSF57889">
    <property type="entry name" value="Cysteine-rich domain"/>
    <property type="match status" value="5"/>
</dbReference>
<dbReference type="AlphaFoldDB" id="V4LR22"/>
<name>V4LR22_EUTSA</name>
<feature type="domain" description="DC1" evidence="2">
    <location>
        <begin position="288"/>
        <end position="339"/>
    </location>
</feature>
<dbReference type="Pfam" id="PF22926">
    <property type="entry name" value="C1-like_CT"/>
    <property type="match status" value="1"/>
</dbReference>
<organism evidence="4 5">
    <name type="scientific">Eutrema salsugineum</name>
    <name type="common">Saltwater cress</name>
    <name type="synonym">Sisymbrium salsugineum</name>
    <dbReference type="NCBI Taxonomy" id="72664"/>
    <lineage>
        <taxon>Eukaryota</taxon>
        <taxon>Viridiplantae</taxon>
        <taxon>Streptophyta</taxon>
        <taxon>Embryophyta</taxon>
        <taxon>Tracheophyta</taxon>
        <taxon>Spermatophyta</taxon>
        <taxon>Magnoliopsida</taxon>
        <taxon>eudicotyledons</taxon>
        <taxon>Gunneridae</taxon>
        <taxon>Pentapetalae</taxon>
        <taxon>rosids</taxon>
        <taxon>malvids</taxon>
        <taxon>Brassicales</taxon>
        <taxon>Brassicaceae</taxon>
        <taxon>Eutremeae</taxon>
        <taxon>Eutrema</taxon>
    </lineage>
</organism>
<evidence type="ECO:0000256" key="1">
    <source>
        <dbReference type="ARBA" id="ARBA00022737"/>
    </source>
</evidence>
<dbReference type="InterPro" id="IPR054483">
    <property type="entry name" value="DC1-like_CT"/>
</dbReference>
<keyword evidence="5" id="KW-1185">Reference proteome</keyword>
<evidence type="ECO:0000259" key="3">
    <source>
        <dbReference type="Pfam" id="PF22926"/>
    </source>
</evidence>
<dbReference type="Pfam" id="PF03107">
    <property type="entry name" value="C1_2"/>
    <property type="match status" value="4"/>
</dbReference>
<feature type="domain" description="DC1" evidence="2">
    <location>
        <begin position="93"/>
        <end position="137"/>
    </location>
</feature>
<dbReference type="Gramene" id="ESQ42313">
    <property type="protein sequence ID" value="ESQ42313"/>
    <property type="gene ID" value="EUTSA_v10013207mg"/>
</dbReference>
<keyword evidence="1" id="KW-0677">Repeat</keyword>
<protein>
    <recommendedName>
        <fullName evidence="6">Phorbol-ester/DAG-type domain-containing protein</fullName>
    </recommendedName>
</protein>
<dbReference type="PANTHER" id="PTHR32410">
    <property type="entry name" value="CYSTEINE/HISTIDINE-RICH C1 DOMAIN FAMILY PROTEIN"/>
    <property type="match status" value="1"/>
</dbReference>
<reference evidence="4 5" key="1">
    <citation type="journal article" date="2013" name="Front. Plant Sci.">
        <title>The Reference Genome of the Halophytic Plant Eutrema salsugineum.</title>
        <authorList>
            <person name="Yang R."/>
            <person name="Jarvis D.E."/>
            <person name="Chen H."/>
            <person name="Beilstein M.A."/>
            <person name="Grimwood J."/>
            <person name="Jenkins J."/>
            <person name="Shu S."/>
            <person name="Prochnik S."/>
            <person name="Xin M."/>
            <person name="Ma C."/>
            <person name="Schmutz J."/>
            <person name="Wing R.A."/>
            <person name="Mitchell-Olds T."/>
            <person name="Schumaker K.S."/>
            <person name="Wang X."/>
        </authorList>
    </citation>
    <scope>NUCLEOTIDE SEQUENCE [LARGE SCALE GENOMIC DNA]</scope>
</reference>
<dbReference type="KEGG" id="eus:EUTSA_v10013207mg"/>
<proteinExistence type="predicted"/>